<gene>
    <name evidence="9" type="primary">LSM4</name>
    <name evidence="12" type="ORF">LAMI_0D05072G</name>
</gene>
<comment type="subunit">
    <text evidence="9">LSm subunits form a heteromer with a doughnut shape.</text>
</comment>
<dbReference type="AlphaFoldDB" id="A0A1G4JBJ0"/>
<dbReference type="InterPro" id="IPR047575">
    <property type="entry name" value="Sm"/>
</dbReference>
<feature type="compositionally biased region" description="Polar residues" evidence="10">
    <location>
        <begin position="156"/>
        <end position="170"/>
    </location>
</feature>
<feature type="domain" description="Sm" evidence="11">
    <location>
        <begin position="2"/>
        <end position="73"/>
    </location>
</feature>
<accession>A0A1G4JBJ0</accession>
<dbReference type="STRING" id="1230905.A0A1G4JBJ0"/>
<sequence>MLPLYLLTNSNGQHMLIELKNGDTVQGQLTNVDNWMNLTLADVTHTASNEVITLPEIYVRGNFIKYIKLQQDVIEKVKQSSAQQQSQGHHQNRDFRRRQGGGGNRRDNDRRFNQGGNQKRNEGRGSHYNGGNRRYNNQRQSNDGNHSSAMGGFVQHHQTSAQQPASLGHN</sequence>
<dbReference type="PANTHER" id="PTHR23338">
    <property type="entry name" value="SMALL NUCLEAR RIBONUCLEOPROTEIN SM"/>
    <property type="match status" value="1"/>
</dbReference>
<evidence type="ECO:0000256" key="6">
    <source>
        <dbReference type="ARBA" id="ARBA00023187"/>
    </source>
</evidence>
<keyword evidence="5 9" id="KW-0694">RNA-binding</keyword>
<dbReference type="InterPro" id="IPR034101">
    <property type="entry name" value="Lsm4"/>
</dbReference>
<comment type="subcellular location">
    <subcellularLocation>
        <location evidence="1 9">Nucleus</location>
    </subcellularLocation>
</comment>
<evidence type="ECO:0000313" key="12">
    <source>
        <dbReference type="EMBL" id="SCU87183.1"/>
    </source>
</evidence>
<evidence type="ECO:0000256" key="10">
    <source>
        <dbReference type="SAM" id="MobiDB-lite"/>
    </source>
</evidence>
<evidence type="ECO:0000256" key="1">
    <source>
        <dbReference type="ARBA" id="ARBA00004123"/>
    </source>
</evidence>
<evidence type="ECO:0000256" key="9">
    <source>
        <dbReference type="RuleBase" id="RU365049"/>
    </source>
</evidence>
<dbReference type="Proteomes" id="UP000191024">
    <property type="component" value="Chromosome D"/>
</dbReference>
<organism evidence="12 13">
    <name type="scientific">Lachancea mirantina</name>
    <dbReference type="NCBI Taxonomy" id="1230905"/>
    <lineage>
        <taxon>Eukaryota</taxon>
        <taxon>Fungi</taxon>
        <taxon>Dikarya</taxon>
        <taxon>Ascomycota</taxon>
        <taxon>Saccharomycotina</taxon>
        <taxon>Saccharomycetes</taxon>
        <taxon>Saccharomycetales</taxon>
        <taxon>Saccharomycetaceae</taxon>
        <taxon>Lachancea</taxon>
    </lineage>
</organism>
<dbReference type="OrthoDB" id="747253at2759"/>
<dbReference type="PROSITE" id="PS52002">
    <property type="entry name" value="SM"/>
    <property type="match status" value="1"/>
</dbReference>
<keyword evidence="13" id="KW-1185">Reference proteome</keyword>
<name>A0A1G4JBJ0_9SACH</name>
<keyword evidence="4 9" id="KW-0747">Spliceosome</keyword>
<dbReference type="Pfam" id="PF01423">
    <property type="entry name" value="LSM"/>
    <property type="match status" value="1"/>
</dbReference>
<feature type="compositionally biased region" description="Low complexity" evidence="10">
    <location>
        <begin position="126"/>
        <end position="142"/>
    </location>
</feature>
<dbReference type="SMART" id="SM00651">
    <property type="entry name" value="Sm"/>
    <property type="match status" value="1"/>
</dbReference>
<evidence type="ECO:0000256" key="7">
    <source>
        <dbReference type="ARBA" id="ARBA00023242"/>
    </source>
</evidence>
<proteinExistence type="inferred from homology"/>
<evidence type="ECO:0000313" key="13">
    <source>
        <dbReference type="Proteomes" id="UP000191024"/>
    </source>
</evidence>
<dbReference type="InterPro" id="IPR027141">
    <property type="entry name" value="LSm4/Sm_D1/D3"/>
</dbReference>
<dbReference type="Gene3D" id="2.30.30.100">
    <property type="match status" value="1"/>
</dbReference>
<keyword evidence="8 9" id="KW-0687">Ribonucleoprotein</keyword>
<dbReference type="SUPFAM" id="SSF50182">
    <property type="entry name" value="Sm-like ribonucleoproteins"/>
    <property type="match status" value="1"/>
</dbReference>
<keyword evidence="6 9" id="KW-0508">mRNA splicing</keyword>
<evidence type="ECO:0000259" key="11">
    <source>
        <dbReference type="PROSITE" id="PS52002"/>
    </source>
</evidence>
<evidence type="ECO:0000256" key="3">
    <source>
        <dbReference type="ARBA" id="ARBA00022664"/>
    </source>
</evidence>
<dbReference type="GO" id="GO:0003723">
    <property type="term" value="F:RNA binding"/>
    <property type="evidence" value="ECO:0007669"/>
    <property type="project" value="UniProtKB-KW"/>
</dbReference>
<dbReference type="EMBL" id="LT598463">
    <property type="protein sequence ID" value="SCU87183.1"/>
    <property type="molecule type" value="Genomic_DNA"/>
</dbReference>
<evidence type="ECO:0000256" key="4">
    <source>
        <dbReference type="ARBA" id="ARBA00022728"/>
    </source>
</evidence>
<dbReference type="InterPro" id="IPR010920">
    <property type="entry name" value="LSM_dom_sf"/>
</dbReference>
<evidence type="ECO:0000256" key="8">
    <source>
        <dbReference type="ARBA" id="ARBA00023274"/>
    </source>
</evidence>
<dbReference type="GO" id="GO:0097525">
    <property type="term" value="C:spliceosomal snRNP complex"/>
    <property type="evidence" value="ECO:0007669"/>
    <property type="project" value="UniProtKB-ARBA"/>
</dbReference>
<dbReference type="GO" id="GO:0000398">
    <property type="term" value="P:mRNA splicing, via spliceosome"/>
    <property type="evidence" value="ECO:0007669"/>
    <property type="project" value="InterPro"/>
</dbReference>
<evidence type="ECO:0000256" key="2">
    <source>
        <dbReference type="ARBA" id="ARBA00006850"/>
    </source>
</evidence>
<keyword evidence="3 9" id="KW-0507">mRNA processing</keyword>
<comment type="similarity">
    <text evidence="2 9">Belongs to the snRNP Sm proteins family.</text>
</comment>
<dbReference type="GO" id="GO:0005681">
    <property type="term" value="C:spliceosomal complex"/>
    <property type="evidence" value="ECO:0007669"/>
    <property type="project" value="UniProtKB-UniRule"/>
</dbReference>
<evidence type="ECO:0000256" key="5">
    <source>
        <dbReference type="ARBA" id="ARBA00022884"/>
    </source>
</evidence>
<comment type="function">
    <text evidence="9">Binds specifically to the 3'-terminal U-tract of U6 snRNA.</text>
</comment>
<feature type="region of interest" description="Disordered" evidence="10">
    <location>
        <begin position="78"/>
        <end position="170"/>
    </location>
</feature>
<dbReference type="GO" id="GO:0000956">
    <property type="term" value="P:nuclear-transcribed mRNA catabolic process"/>
    <property type="evidence" value="ECO:0007669"/>
    <property type="project" value="UniProtKB-UniRule"/>
</dbReference>
<dbReference type="InterPro" id="IPR001163">
    <property type="entry name" value="Sm_dom_euk/arc"/>
</dbReference>
<protein>
    <recommendedName>
        <fullName evidence="9">LSM complex subunit LSM4</fullName>
    </recommendedName>
</protein>
<dbReference type="CDD" id="cd01723">
    <property type="entry name" value="LSm4"/>
    <property type="match status" value="1"/>
</dbReference>
<reference evidence="12 13" key="1">
    <citation type="submission" date="2016-03" db="EMBL/GenBank/DDBJ databases">
        <authorList>
            <person name="Devillers H."/>
        </authorList>
    </citation>
    <scope>NUCLEOTIDE SEQUENCE [LARGE SCALE GENOMIC DNA]</scope>
    <source>
        <strain evidence="12">CBS 11717</strain>
    </source>
</reference>
<keyword evidence="7 9" id="KW-0539">Nucleus</keyword>